<dbReference type="CDD" id="cd16405">
    <property type="entry name" value="RepB_like_N"/>
    <property type="match status" value="1"/>
</dbReference>
<dbReference type="RefSeq" id="WP_058248759.1">
    <property type="nucleotide sequence ID" value="NZ_CYSE01000007.1"/>
</dbReference>
<dbReference type="Gene3D" id="3.90.1530.30">
    <property type="match status" value="1"/>
</dbReference>
<dbReference type="GO" id="GO:0003677">
    <property type="term" value="F:DNA binding"/>
    <property type="evidence" value="ECO:0007669"/>
    <property type="project" value="InterPro"/>
</dbReference>
<dbReference type="InterPro" id="IPR037972">
    <property type="entry name" value="RepB_N"/>
</dbReference>
<comment type="similarity">
    <text evidence="1">Belongs to the ParB family.</text>
</comment>
<dbReference type="PANTHER" id="PTHR33375:SF1">
    <property type="entry name" value="CHROMOSOME-PARTITIONING PROTEIN PARB-RELATED"/>
    <property type="match status" value="1"/>
</dbReference>
<dbReference type="OrthoDB" id="7908920at2"/>
<feature type="region of interest" description="Disordered" evidence="2">
    <location>
        <begin position="1"/>
        <end position="31"/>
    </location>
</feature>
<evidence type="ECO:0000313" key="5">
    <source>
        <dbReference type="Proteomes" id="UP000054935"/>
    </source>
</evidence>
<dbReference type="GO" id="GO:0007059">
    <property type="term" value="P:chromosome segregation"/>
    <property type="evidence" value="ECO:0007669"/>
    <property type="project" value="TreeGrafter"/>
</dbReference>
<reference evidence="4 5" key="1">
    <citation type="submission" date="2015-09" db="EMBL/GenBank/DDBJ databases">
        <authorList>
            <consortium name="Swine Surveillance"/>
        </authorList>
    </citation>
    <scope>NUCLEOTIDE SEQUENCE [LARGE SCALE GENOMIC DNA]</scope>
    <source>
        <strain evidence="4 5">CECT 7648</strain>
    </source>
</reference>
<evidence type="ECO:0000259" key="3">
    <source>
        <dbReference type="SMART" id="SM00470"/>
    </source>
</evidence>
<dbReference type="PANTHER" id="PTHR33375">
    <property type="entry name" value="CHROMOSOME-PARTITIONING PROTEIN PARB-RELATED"/>
    <property type="match status" value="1"/>
</dbReference>
<dbReference type="EMBL" id="CYSE01000007">
    <property type="protein sequence ID" value="CUH81104.1"/>
    <property type="molecule type" value="Genomic_DNA"/>
</dbReference>
<dbReference type="InterPro" id="IPR050336">
    <property type="entry name" value="Chromosome_partition/occlusion"/>
</dbReference>
<evidence type="ECO:0000256" key="2">
    <source>
        <dbReference type="SAM" id="MobiDB-lite"/>
    </source>
</evidence>
<dbReference type="InterPro" id="IPR036086">
    <property type="entry name" value="ParB/Sulfiredoxin_sf"/>
</dbReference>
<dbReference type="Proteomes" id="UP000054935">
    <property type="component" value="Unassembled WGS sequence"/>
</dbReference>
<dbReference type="Gene3D" id="1.10.10.2830">
    <property type="match status" value="1"/>
</dbReference>
<keyword evidence="5" id="KW-1185">Reference proteome</keyword>
<dbReference type="InterPro" id="IPR004437">
    <property type="entry name" value="ParB/RepB/Spo0J"/>
</dbReference>
<dbReference type="SUPFAM" id="SSF109709">
    <property type="entry name" value="KorB DNA-binding domain-like"/>
    <property type="match status" value="1"/>
</dbReference>
<evidence type="ECO:0000256" key="1">
    <source>
        <dbReference type="ARBA" id="ARBA00006295"/>
    </source>
</evidence>
<gene>
    <name evidence="4" type="primary">noc</name>
    <name evidence="4" type="ORF">TRN7648_03316</name>
</gene>
<dbReference type="InterPro" id="IPR017819">
    <property type="entry name" value="Plasmid_partition_RepB"/>
</dbReference>
<dbReference type="SUPFAM" id="SSF110849">
    <property type="entry name" value="ParB/Sulfiredoxin"/>
    <property type="match status" value="1"/>
</dbReference>
<dbReference type="SMART" id="SM00470">
    <property type="entry name" value="ParB"/>
    <property type="match status" value="1"/>
</dbReference>
<protein>
    <submittedName>
        <fullName evidence="4">Nucleoid occlusion protein</fullName>
    </submittedName>
</protein>
<dbReference type="InterPro" id="IPR003115">
    <property type="entry name" value="ParB_N"/>
</dbReference>
<dbReference type="GO" id="GO:0005694">
    <property type="term" value="C:chromosome"/>
    <property type="evidence" value="ECO:0007669"/>
    <property type="project" value="TreeGrafter"/>
</dbReference>
<organism evidence="4 5">
    <name type="scientific">Tropicibacter naphthalenivorans</name>
    <dbReference type="NCBI Taxonomy" id="441103"/>
    <lineage>
        <taxon>Bacteria</taxon>
        <taxon>Pseudomonadati</taxon>
        <taxon>Pseudomonadota</taxon>
        <taxon>Alphaproteobacteria</taxon>
        <taxon>Rhodobacterales</taxon>
        <taxon>Roseobacteraceae</taxon>
        <taxon>Tropicibacter</taxon>
    </lineage>
</organism>
<dbReference type="STRING" id="441103.TRN7648_03316"/>
<dbReference type="Pfam" id="PF02195">
    <property type="entry name" value="ParB_N"/>
    <property type="match status" value="1"/>
</dbReference>
<proteinExistence type="inferred from homology"/>
<evidence type="ECO:0000313" key="4">
    <source>
        <dbReference type="EMBL" id="CUH81104.1"/>
    </source>
</evidence>
<accession>A0A0P1GGT0</accession>
<feature type="domain" description="ParB-like N-terminal" evidence="3">
    <location>
        <begin position="47"/>
        <end position="138"/>
    </location>
</feature>
<dbReference type="NCBIfam" id="TIGR03454">
    <property type="entry name" value="partition_RepB"/>
    <property type="match status" value="1"/>
</dbReference>
<dbReference type="NCBIfam" id="TIGR00180">
    <property type="entry name" value="parB_part"/>
    <property type="match status" value="1"/>
</dbReference>
<sequence>MSDTRKKRMSMLDSLASAGVGSAPPSMMSSNRALRSARDAVDGHNVWELDPDQILDDRLDDRIVPGDLDELIQSIETNGQVVPILVRRDPKDANKYLLVYGRRRLMAVRASDKVTKVRALIASLDDDGATRAQAAENTARRDLSYIEKALYAAQLVDSGYGSQSEVAEVLSVTKSWMSMALALVRIVSPELIRLIGPAPGVGRPRWQAVSDEIDKRGREGLFDLARAAHDTPGDADPSVRAFEAVEKAMAPRKAPPPPRPLGEVTPVALRPRSLTIDGTKAGRIKRTKGGLALDLTDPGFADWLQDQAQDVITELHARYTAQREE</sequence>
<dbReference type="AlphaFoldDB" id="A0A0P1GGT0"/>
<name>A0A0P1GGT0_9RHOB</name>